<gene>
    <name evidence="2" type="ORF">A0J61_08490</name>
</gene>
<organism evidence="2 3">
    <name type="scientific">Choanephora cucurbitarum</name>
    <dbReference type="NCBI Taxonomy" id="101091"/>
    <lineage>
        <taxon>Eukaryota</taxon>
        <taxon>Fungi</taxon>
        <taxon>Fungi incertae sedis</taxon>
        <taxon>Mucoromycota</taxon>
        <taxon>Mucoromycotina</taxon>
        <taxon>Mucoromycetes</taxon>
        <taxon>Mucorales</taxon>
        <taxon>Mucorineae</taxon>
        <taxon>Choanephoraceae</taxon>
        <taxon>Choanephoroideae</taxon>
        <taxon>Choanephora</taxon>
    </lineage>
</organism>
<evidence type="ECO:0000313" key="2">
    <source>
        <dbReference type="EMBL" id="OBZ83460.1"/>
    </source>
</evidence>
<dbReference type="OrthoDB" id="5576441at2759"/>
<dbReference type="InParanoid" id="A0A1C7N2Z3"/>
<feature type="compositionally biased region" description="Polar residues" evidence="1">
    <location>
        <begin position="1"/>
        <end position="13"/>
    </location>
</feature>
<accession>A0A1C7N2Z3</accession>
<evidence type="ECO:0000256" key="1">
    <source>
        <dbReference type="SAM" id="MobiDB-lite"/>
    </source>
</evidence>
<name>A0A1C7N2Z3_9FUNG</name>
<comment type="caution">
    <text evidence="2">The sequence shown here is derived from an EMBL/GenBank/DDBJ whole genome shotgun (WGS) entry which is preliminary data.</text>
</comment>
<dbReference type="STRING" id="101091.A0A1C7N2Z3"/>
<dbReference type="GO" id="GO:0000712">
    <property type="term" value="P:resolution of meiotic recombination intermediates"/>
    <property type="evidence" value="ECO:0007669"/>
    <property type="project" value="TreeGrafter"/>
</dbReference>
<dbReference type="Proteomes" id="UP000093000">
    <property type="component" value="Unassembled WGS sequence"/>
</dbReference>
<sequence>MAWQPNESHTTPSLKRIRDRQDDKEPKKKSISLSKTRSHSHCKKEDTQLTIPIQVKDEPFEDKSSVHMKEEISVEDIKWETEQGQIKHEPSETILIDEYHCPICNQDLTAQKSSYLRQRHVDQCIDRTETPPPSEPLSCPFCAKDLTRLTIERRQVHLNQCLDETDSQQTEQATVAGQPDPFLTRLDLCPVCHEDGPFQGQRLKQKIKHMKQCAKQNRVSTHDLLQKLKWIGWAHPLETPVAPPKLEHQTVIYLDKPDEDDFSDRVIVSKANLALLTKRTKDQKRQEDQLDEELQMALAVSKSIQPRRTRQATDLNVANVWSMEESRKHAIQKLDAVLFPSEQDRLDQYRQAEREMSLGSICPSQLACCQDRYFWKLASLSQSNGYTSNFLHNKGV</sequence>
<dbReference type="GO" id="GO:0033557">
    <property type="term" value="C:Slx1-Slx4 complex"/>
    <property type="evidence" value="ECO:0007669"/>
    <property type="project" value="TreeGrafter"/>
</dbReference>
<dbReference type="PANTHER" id="PTHR21541:SF3">
    <property type="entry name" value="STRUCTURE-SPECIFIC ENDONUCLEASE SUBUNIT SLX4"/>
    <property type="match status" value="1"/>
</dbReference>
<reference evidence="2 3" key="1">
    <citation type="submission" date="2016-03" db="EMBL/GenBank/DDBJ databases">
        <title>Choanephora cucurbitarum.</title>
        <authorList>
            <person name="Min B."/>
            <person name="Park H."/>
            <person name="Park J.-H."/>
            <person name="Shin H.-D."/>
            <person name="Choi I.-G."/>
        </authorList>
    </citation>
    <scope>NUCLEOTIDE SEQUENCE [LARGE SCALE GENOMIC DNA]</scope>
    <source>
        <strain evidence="2 3">KUS-F28377</strain>
    </source>
</reference>
<protein>
    <recommendedName>
        <fullName evidence="4">UBZ4-type domain-containing protein</fullName>
    </recommendedName>
</protein>
<proteinExistence type="predicted"/>
<keyword evidence="3" id="KW-1185">Reference proteome</keyword>
<evidence type="ECO:0008006" key="4">
    <source>
        <dbReference type="Google" id="ProtNLM"/>
    </source>
</evidence>
<feature type="region of interest" description="Disordered" evidence="1">
    <location>
        <begin position="1"/>
        <end position="47"/>
    </location>
</feature>
<dbReference type="PANTHER" id="PTHR21541">
    <property type="entry name" value="BTB POZ DOMAIN CONTAINING 12"/>
    <property type="match status" value="1"/>
</dbReference>
<dbReference type="EMBL" id="LUGH01000659">
    <property type="protein sequence ID" value="OBZ83460.1"/>
    <property type="molecule type" value="Genomic_DNA"/>
</dbReference>
<evidence type="ECO:0000313" key="3">
    <source>
        <dbReference type="Proteomes" id="UP000093000"/>
    </source>
</evidence>
<dbReference type="AlphaFoldDB" id="A0A1C7N2Z3"/>
<feature type="compositionally biased region" description="Basic and acidic residues" evidence="1">
    <location>
        <begin position="19"/>
        <end position="28"/>
    </location>
</feature>